<dbReference type="AlphaFoldDB" id="A0A0E0L3B8"/>
<organism evidence="1">
    <name type="scientific">Oryza punctata</name>
    <name type="common">Red rice</name>
    <dbReference type="NCBI Taxonomy" id="4537"/>
    <lineage>
        <taxon>Eukaryota</taxon>
        <taxon>Viridiplantae</taxon>
        <taxon>Streptophyta</taxon>
        <taxon>Embryophyta</taxon>
        <taxon>Tracheophyta</taxon>
        <taxon>Spermatophyta</taxon>
        <taxon>Magnoliopsida</taxon>
        <taxon>Liliopsida</taxon>
        <taxon>Poales</taxon>
        <taxon>Poaceae</taxon>
        <taxon>BOP clade</taxon>
        <taxon>Oryzoideae</taxon>
        <taxon>Oryzeae</taxon>
        <taxon>Oryzinae</taxon>
        <taxon>Oryza</taxon>
    </lineage>
</organism>
<evidence type="ECO:0000313" key="1">
    <source>
        <dbReference type="EnsemblPlants" id="OPUNC05G16600.2"/>
    </source>
</evidence>
<protein>
    <submittedName>
        <fullName evidence="1">Uncharacterized protein</fullName>
    </submittedName>
</protein>
<reference evidence="1" key="2">
    <citation type="submission" date="2018-05" db="EMBL/GenBank/DDBJ databases">
        <title>OpunRS2 (Oryza punctata Reference Sequence Version 2).</title>
        <authorList>
            <person name="Zhang J."/>
            <person name="Kudrna D."/>
            <person name="Lee S."/>
            <person name="Talag J."/>
            <person name="Welchert J."/>
            <person name="Wing R.A."/>
        </authorList>
    </citation>
    <scope>NUCLEOTIDE SEQUENCE [LARGE SCALE GENOMIC DNA]</scope>
</reference>
<keyword evidence="2" id="KW-1185">Reference proteome</keyword>
<dbReference type="EnsemblPlants" id="OPUNC05G16600.2">
    <property type="protein sequence ID" value="OPUNC05G16600.2"/>
    <property type="gene ID" value="OPUNC05G16600"/>
</dbReference>
<sequence>MGQELVLEKSNLHVANRTYSSGKSLEYQAFSKDAPVKYVNVLPCPHLVVTLWEHALSHLNTPAKSNLSRSFLQLLGNGNDNRVAQDEKMKRPGQQRGWHLEQHLSFRASAAEDDSGLACSISESLTNRSSGMDQS</sequence>
<evidence type="ECO:0000313" key="2">
    <source>
        <dbReference type="Proteomes" id="UP000026962"/>
    </source>
</evidence>
<name>A0A0E0L3B8_ORYPU</name>
<proteinExistence type="predicted"/>
<dbReference type="Gramene" id="OPUNC05G16600.2">
    <property type="protein sequence ID" value="OPUNC05G16600.2"/>
    <property type="gene ID" value="OPUNC05G16600"/>
</dbReference>
<reference evidence="1" key="1">
    <citation type="submission" date="2015-04" db="UniProtKB">
        <authorList>
            <consortium name="EnsemblPlants"/>
        </authorList>
    </citation>
    <scope>IDENTIFICATION</scope>
</reference>
<dbReference type="Proteomes" id="UP000026962">
    <property type="component" value="Chromosome 5"/>
</dbReference>
<accession>A0A0E0L3B8</accession>